<name>A0AAD8K289_TARER</name>
<accession>A0AAD8K289</accession>
<dbReference type="EMBL" id="JAUHHV010000008">
    <property type="protein sequence ID" value="KAK1414419.1"/>
    <property type="molecule type" value="Genomic_DNA"/>
</dbReference>
<evidence type="ECO:0000313" key="2">
    <source>
        <dbReference type="Proteomes" id="UP001229421"/>
    </source>
</evidence>
<keyword evidence="2" id="KW-1185">Reference proteome</keyword>
<gene>
    <name evidence="1" type="ORF">QVD17_30163</name>
</gene>
<comment type="caution">
    <text evidence="1">The sequence shown here is derived from an EMBL/GenBank/DDBJ whole genome shotgun (WGS) entry which is preliminary data.</text>
</comment>
<sequence>MSVKFSGLYNIRVHTFDRIIYLFTLLILSKNHFWFHVSLVPHLKILEDLWNMDFFLCKTSILEERGCDSKVGNTVIMSYEELEGDMAV</sequence>
<organism evidence="1 2">
    <name type="scientific">Tagetes erecta</name>
    <name type="common">African marigold</name>
    <dbReference type="NCBI Taxonomy" id="13708"/>
    <lineage>
        <taxon>Eukaryota</taxon>
        <taxon>Viridiplantae</taxon>
        <taxon>Streptophyta</taxon>
        <taxon>Embryophyta</taxon>
        <taxon>Tracheophyta</taxon>
        <taxon>Spermatophyta</taxon>
        <taxon>Magnoliopsida</taxon>
        <taxon>eudicotyledons</taxon>
        <taxon>Gunneridae</taxon>
        <taxon>Pentapetalae</taxon>
        <taxon>asterids</taxon>
        <taxon>campanulids</taxon>
        <taxon>Asterales</taxon>
        <taxon>Asteraceae</taxon>
        <taxon>Asteroideae</taxon>
        <taxon>Heliantheae alliance</taxon>
        <taxon>Tageteae</taxon>
        <taxon>Tagetes</taxon>
    </lineage>
</organism>
<evidence type="ECO:0000313" key="1">
    <source>
        <dbReference type="EMBL" id="KAK1414419.1"/>
    </source>
</evidence>
<dbReference type="Proteomes" id="UP001229421">
    <property type="component" value="Unassembled WGS sequence"/>
</dbReference>
<proteinExistence type="predicted"/>
<dbReference type="AlphaFoldDB" id="A0AAD8K289"/>
<protein>
    <submittedName>
        <fullName evidence="1">Uncharacterized protein</fullName>
    </submittedName>
</protein>
<reference evidence="1" key="1">
    <citation type="journal article" date="2023" name="bioRxiv">
        <title>Improved chromosome-level genome assembly for marigold (Tagetes erecta).</title>
        <authorList>
            <person name="Jiang F."/>
            <person name="Yuan L."/>
            <person name="Wang S."/>
            <person name="Wang H."/>
            <person name="Xu D."/>
            <person name="Wang A."/>
            <person name="Fan W."/>
        </authorList>
    </citation>
    <scope>NUCLEOTIDE SEQUENCE</scope>
    <source>
        <strain evidence="1">WSJ</strain>
        <tissue evidence="1">Leaf</tissue>
    </source>
</reference>